<dbReference type="Pfam" id="PF05838">
    <property type="entry name" value="Glyco_hydro_108"/>
    <property type="match status" value="1"/>
</dbReference>
<evidence type="ECO:0000313" key="3">
    <source>
        <dbReference type="EMBL" id="KKN77945.1"/>
    </source>
</evidence>
<dbReference type="InterPro" id="IPR008565">
    <property type="entry name" value="TtsA-like_GH18_dom"/>
</dbReference>
<dbReference type="EMBL" id="LAZR01000271">
    <property type="protein sequence ID" value="KKN77945.1"/>
    <property type="molecule type" value="Genomic_DNA"/>
</dbReference>
<comment type="caution">
    <text evidence="3">The sequence shown here is derived from an EMBL/GenBank/DDBJ whole genome shotgun (WGS) entry which is preliminary data.</text>
</comment>
<proteinExistence type="predicted"/>
<dbReference type="SUPFAM" id="SSF53955">
    <property type="entry name" value="Lysozyme-like"/>
    <property type="match status" value="1"/>
</dbReference>
<feature type="domain" description="TtsA-like Glycoside hydrolase family 108" evidence="1">
    <location>
        <begin position="12"/>
        <end position="94"/>
    </location>
</feature>
<dbReference type="InterPro" id="IPR023346">
    <property type="entry name" value="Lysozyme-like_dom_sf"/>
</dbReference>
<name>A0A0F9T9Q1_9ZZZZ</name>
<evidence type="ECO:0000259" key="1">
    <source>
        <dbReference type="Pfam" id="PF05838"/>
    </source>
</evidence>
<protein>
    <submittedName>
        <fullName evidence="3">Uncharacterized protein</fullName>
    </submittedName>
</protein>
<gene>
    <name evidence="3" type="ORF">LCGC14_0355100</name>
</gene>
<evidence type="ECO:0000259" key="2">
    <source>
        <dbReference type="Pfam" id="PF09374"/>
    </source>
</evidence>
<dbReference type="Gene3D" id="1.20.141.10">
    <property type="entry name" value="Chitosanase, subunit A, domain 1"/>
    <property type="match status" value="1"/>
</dbReference>
<reference evidence="3" key="1">
    <citation type="journal article" date="2015" name="Nature">
        <title>Complex archaea that bridge the gap between prokaryotes and eukaryotes.</title>
        <authorList>
            <person name="Spang A."/>
            <person name="Saw J.H."/>
            <person name="Jorgensen S.L."/>
            <person name="Zaremba-Niedzwiedzka K."/>
            <person name="Martijn J."/>
            <person name="Lind A.E."/>
            <person name="van Eijk R."/>
            <person name="Schleper C."/>
            <person name="Guy L."/>
            <person name="Ettema T.J."/>
        </authorList>
    </citation>
    <scope>NUCLEOTIDE SEQUENCE</scope>
</reference>
<organism evidence="3">
    <name type="scientific">marine sediment metagenome</name>
    <dbReference type="NCBI Taxonomy" id="412755"/>
    <lineage>
        <taxon>unclassified sequences</taxon>
        <taxon>metagenomes</taxon>
        <taxon>ecological metagenomes</taxon>
    </lineage>
</organism>
<dbReference type="CDD" id="cd13926">
    <property type="entry name" value="N-acetylmuramidase_GH108"/>
    <property type="match status" value="1"/>
</dbReference>
<dbReference type="Pfam" id="PF09374">
    <property type="entry name" value="PG_binding_3"/>
    <property type="match status" value="1"/>
</dbReference>
<dbReference type="InterPro" id="IPR018537">
    <property type="entry name" value="Peptidoglycan-bd_3"/>
</dbReference>
<dbReference type="AlphaFoldDB" id="A0A0F9T9Q1"/>
<sequence length="173" mass="19535">MVEIDRFQIAVAFVLEREGGLVDDPKDPGGITNHGISLRFLKGVVPYATPVTVQDLSRETAIELYWEHFWETCKCQSLPAVLGFAVFDCAVNQGPRTARKLLQRALGVTADGYFGPVTLAAVHDCEPPAVLTDFLARRAKRYAETANFQRYGRGWFRRLFEVQRATYNRLKIL</sequence>
<feature type="domain" description="Peptidoglycan binding" evidence="2">
    <location>
        <begin position="98"/>
        <end position="159"/>
    </location>
</feature>
<accession>A0A0F9T9Q1</accession>